<dbReference type="Gene3D" id="2.60.120.200">
    <property type="match status" value="2"/>
</dbReference>
<dbReference type="EMBL" id="CP051774">
    <property type="protein sequence ID" value="QJE98520.1"/>
    <property type="molecule type" value="Genomic_DNA"/>
</dbReference>
<gene>
    <name evidence="3" type="ORF">HHL09_22940</name>
</gene>
<organism evidence="3 4">
    <name type="scientific">Luteolibacter luteus</name>
    <dbReference type="NCBI Taxonomy" id="2728835"/>
    <lineage>
        <taxon>Bacteria</taxon>
        <taxon>Pseudomonadati</taxon>
        <taxon>Verrucomicrobiota</taxon>
        <taxon>Verrucomicrobiia</taxon>
        <taxon>Verrucomicrobiales</taxon>
        <taxon>Verrucomicrobiaceae</taxon>
        <taxon>Luteolibacter</taxon>
    </lineage>
</organism>
<evidence type="ECO:0000256" key="1">
    <source>
        <dbReference type="SAM" id="MobiDB-lite"/>
    </source>
</evidence>
<dbReference type="SUPFAM" id="SSF49899">
    <property type="entry name" value="Concanavalin A-like lectins/glucanases"/>
    <property type="match status" value="2"/>
</dbReference>
<dbReference type="Pfam" id="PF13385">
    <property type="entry name" value="Laminin_G_3"/>
    <property type="match status" value="2"/>
</dbReference>
<dbReference type="InterPro" id="IPR018247">
    <property type="entry name" value="EF_Hand_1_Ca_BS"/>
</dbReference>
<accession>A0A858RQX2</accession>
<evidence type="ECO:0000313" key="3">
    <source>
        <dbReference type="EMBL" id="QJE98520.1"/>
    </source>
</evidence>
<feature type="chain" id="PRO_5032852054" description="LamG-like jellyroll fold domain-containing protein" evidence="2">
    <location>
        <begin position="22"/>
        <end position="1194"/>
    </location>
</feature>
<dbReference type="AlphaFoldDB" id="A0A858RQX2"/>
<feature type="signal peptide" evidence="2">
    <location>
        <begin position="1"/>
        <end position="21"/>
    </location>
</feature>
<dbReference type="RefSeq" id="WP_169457007.1">
    <property type="nucleotide sequence ID" value="NZ_CP051774.1"/>
</dbReference>
<protein>
    <recommendedName>
        <fullName evidence="5">LamG-like jellyroll fold domain-containing protein</fullName>
    </recommendedName>
</protein>
<sequence length="1194" mass="125322">MNRKICLIPGLALALAPHARSASVTLNAADALNTSSFNAALNWSNAAAPSAENDYIVNIQRLRTPATAGDYAFAGNSLTIGTTTGNLTYKTAGSHIITVNNLILSGGLIDHLQGSTETFTLAGNLNVTGTGSRIGATQGPVSITAPISGTGDLTFTGGNATYRTTISGTNTHTGNITVTGFVTAAETSALAFTIGASGVNNSISGAGNVAFNGTFNLNLTGASTTSGSTWTLVNTATLTETFGATFNIPGFTKTNNLWISADNVYAFSESSGVLSVVSGDGDNDGLPDLWELGTFGNLNQTGAGDADSDYATNLEEYTASTNPLDRNSFPDTENGTGDGMADAWEIFYFGNTSRLPDADADNDTFSNIEEFLANTNPNDAAWTPAKAKLAHRWSFNGNLNDSVGTSHAQVIDPDNDPLVGGSSTLSATDLLLVGGASGTSAYAQLGTNLLQGKKTPVTLEFWATQVAVQNWARIFDFGSGTTEYLFMSWTQGTNAATDQVEWIDAATTNSPNTNQPYTVGTQFHIVMTIEPGAGADSSTLVTWYSNPANGSDLGSAQGTFSTTNQLAFLNDTFNYLGRSQWAGDNVANARYDEMRIWSGALTPEEREFFHDAGPEVVNATDTDGDGLLDEWEVENFRSNAGESIATILAKYDGTDDPDGDYYDNASEFLDGTDPMDILSSFDADADGLPDGWEVFWFKEAGDEDLFAIISRFNGTDDPDSDGFSNVAERAAGTSPKNAVFTPLDTDGDQLIDSWEQFYFSDLDELASGNPDGDSGTNLQEQNAGSDPTQASSTITDIDGDGIVDTTEVFQPYTVDSDTLHLWHLDEVKAPAADAAAGRLSLNSLQDGAMMWTPSLAGFGTGLNPSAGRGTATGGVLSALPLAADTTDDATFSYAGADGAFTFEAIVRIDFDPAAAPASVVPMQIVTGENDADAGRVWQFRIVPIGGPGNTAGTAPLLEFINLHGATAVQSLTAPLPIGAATNAIAQGGWYHVAVTYSGTEATADNLKLYWTLLDPSRNQASQLASLQMTNDLLVSTACDLTIGNEGRSNGGSTDSFLGVLDEVRISSVARTAGQFLFVAGPDGDALDDAWEMQYFGGLGETETGDYDKDGTDNLTEYRLGLIPNSGTSRFAATRSTTGQIQWPSVTGVTFTIQRNTSLTGTWQDIATVPGTAGTASFTDPYPPAGKAFYRVVLK</sequence>
<feature type="compositionally biased region" description="Polar residues" evidence="1">
    <location>
        <begin position="774"/>
        <end position="792"/>
    </location>
</feature>
<proteinExistence type="predicted"/>
<evidence type="ECO:0000313" key="4">
    <source>
        <dbReference type="Proteomes" id="UP000501812"/>
    </source>
</evidence>
<keyword evidence="4" id="KW-1185">Reference proteome</keyword>
<name>A0A858RQX2_9BACT</name>
<evidence type="ECO:0008006" key="5">
    <source>
        <dbReference type="Google" id="ProtNLM"/>
    </source>
</evidence>
<dbReference type="KEGG" id="luo:HHL09_22940"/>
<dbReference type="Proteomes" id="UP000501812">
    <property type="component" value="Chromosome"/>
</dbReference>
<dbReference type="InterPro" id="IPR013320">
    <property type="entry name" value="ConA-like_dom_sf"/>
</dbReference>
<dbReference type="PROSITE" id="PS00018">
    <property type="entry name" value="EF_HAND_1"/>
    <property type="match status" value="2"/>
</dbReference>
<reference evidence="3 4" key="1">
    <citation type="submission" date="2020-04" db="EMBL/GenBank/DDBJ databases">
        <title>Luteolibacter sp. G-1-1-1 isolated from soil.</title>
        <authorList>
            <person name="Dahal R.H."/>
        </authorList>
    </citation>
    <scope>NUCLEOTIDE SEQUENCE [LARGE SCALE GENOMIC DNA]</scope>
    <source>
        <strain evidence="3 4">G-1-1-1</strain>
    </source>
</reference>
<feature type="region of interest" description="Disordered" evidence="1">
    <location>
        <begin position="765"/>
        <end position="799"/>
    </location>
</feature>
<evidence type="ECO:0000256" key="2">
    <source>
        <dbReference type="SAM" id="SignalP"/>
    </source>
</evidence>
<keyword evidence="2" id="KW-0732">Signal</keyword>